<feature type="domain" description="Cyclic nucleotide-binding" evidence="5">
    <location>
        <begin position="64"/>
        <end position="184"/>
    </location>
</feature>
<dbReference type="OrthoDB" id="190787at2"/>
<dbReference type="AlphaFoldDB" id="A0A364P224"/>
<keyword evidence="2" id="KW-0238">DNA-binding</keyword>
<dbReference type="InterPro" id="IPR012318">
    <property type="entry name" value="HTH_CRP"/>
</dbReference>
<dbReference type="SMART" id="SM00100">
    <property type="entry name" value="cNMP"/>
    <property type="match status" value="1"/>
</dbReference>
<dbReference type="SUPFAM" id="SSF51206">
    <property type="entry name" value="cAMP-binding domain-like"/>
    <property type="match status" value="1"/>
</dbReference>
<evidence type="ECO:0000256" key="2">
    <source>
        <dbReference type="ARBA" id="ARBA00023125"/>
    </source>
</evidence>
<dbReference type="Pfam" id="PF13545">
    <property type="entry name" value="HTH_Crp_2"/>
    <property type="match status" value="1"/>
</dbReference>
<dbReference type="Gene3D" id="1.10.10.10">
    <property type="entry name" value="Winged helix-like DNA-binding domain superfamily/Winged helix DNA-binding domain"/>
    <property type="match status" value="1"/>
</dbReference>
<reference evidence="7 8" key="1">
    <citation type="submission" date="2017-11" db="EMBL/GenBank/DDBJ databases">
        <title>Draft genome sequence of magnetotactic bacterium Magnetospirillum kuznetsovii LBB-42.</title>
        <authorList>
            <person name="Grouzdev D.S."/>
            <person name="Rysina M.S."/>
            <person name="Baslerov R.V."/>
            <person name="Koziaeva V."/>
        </authorList>
    </citation>
    <scope>NUCLEOTIDE SEQUENCE [LARGE SCALE GENOMIC DNA]</scope>
    <source>
        <strain evidence="7 8">LBB-42</strain>
    </source>
</reference>
<dbReference type="EMBL" id="PGTO01000002">
    <property type="protein sequence ID" value="RAU23399.1"/>
    <property type="molecule type" value="Genomic_DNA"/>
</dbReference>
<name>A0A364P224_9PROT</name>
<comment type="caution">
    <text evidence="7">The sequence shown here is derived from an EMBL/GenBank/DDBJ whole genome shotgun (WGS) entry which is preliminary data.</text>
</comment>
<evidence type="ECO:0000256" key="1">
    <source>
        <dbReference type="ARBA" id="ARBA00023015"/>
    </source>
</evidence>
<dbReference type="GO" id="GO:0003677">
    <property type="term" value="F:DNA binding"/>
    <property type="evidence" value="ECO:0007669"/>
    <property type="project" value="UniProtKB-KW"/>
</dbReference>
<dbReference type="Proteomes" id="UP000251075">
    <property type="component" value="Unassembled WGS sequence"/>
</dbReference>
<evidence type="ECO:0000313" key="7">
    <source>
        <dbReference type="EMBL" id="RAU23399.1"/>
    </source>
</evidence>
<accession>A0A364P224</accession>
<dbReference type="PANTHER" id="PTHR24567:SF74">
    <property type="entry name" value="HTH-TYPE TRANSCRIPTIONAL REGULATOR ARCR"/>
    <property type="match status" value="1"/>
</dbReference>
<dbReference type="PROSITE" id="PS50042">
    <property type="entry name" value="CNMP_BINDING_3"/>
    <property type="match status" value="1"/>
</dbReference>
<dbReference type="SMART" id="SM00419">
    <property type="entry name" value="HTH_CRP"/>
    <property type="match status" value="1"/>
</dbReference>
<evidence type="ECO:0000256" key="3">
    <source>
        <dbReference type="ARBA" id="ARBA00023163"/>
    </source>
</evidence>
<dbReference type="PANTHER" id="PTHR24567">
    <property type="entry name" value="CRP FAMILY TRANSCRIPTIONAL REGULATORY PROTEIN"/>
    <property type="match status" value="1"/>
</dbReference>
<keyword evidence="3" id="KW-0804">Transcription</keyword>
<evidence type="ECO:0000259" key="5">
    <source>
        <dbReference type="PROSITE" id="PS50042"/>
    </source>
</evidence>
<evidence type="ECO:0000259" key="6">
    <source>
        <dbReference type="PROSITE" id="PS51063"/>
    </source>
</evidence>
<dbReference type="PROSITE" id="PS51063">
    <property type="entry name" value="HTH_CRP_2"/>
    <property type="match status" value="1"/>
</dbReference>
<protein>
    <submittedName>
        <fullName evidence="7">Crp/Fnr family transcriptional regulator</fullName>
    </submittedName>
</protein>
<dbReference type="CDD" id="cd00038">
    <property type="entry name" value="CAP_ED"/>
    <property type="match status" value="1"/>
</dbReference>
<dbReference type="InterPro" id="IPR018490">
    <property type="entry name" value="cNMP-bd_dom_sf"/>
</dbReference>
<dbReference type="InterPro" id="IPR036390">
    <property type="entry name" value="WH_DNA-bd_sf"/>
</dbReference>
<dbReference type="InterPro" id="IPR036388">
    <property type="entry name" value="WH-like_DNA-bd_sf"/>
</dbReference>
<dbReference type="Pfam" id="PF00027">
    <property type="entry name" value="cNMP_binding"/>
    <property type="match status" value="1"/>
</dbReference>
<organism evidence="7 8">
    <name type="scientific">Paramagnetospirillum kuznetsovii</name>
    <dbReference type="NCBI Taxonomy" id="2053833"/>
    <lineage>
        <taxon>Bacteria</taxon>
        <taxon>Pseudomonadati</taxon>
        <taxon>Pseudomonadota</taxon>
        <taxon>Alphaproteobacteria</taxon>
        <taxon>Rhodospirillales</taxon>
        <taxon>Magnetospirillaceae</taxon>
        <taxon>Paramagnetospirillum</taxon>
    </lineage>
</organism>
<dbReference type="InterPro" id="IPR000595">
    <property type="entry name" value="cNMP-bd_dom"/>
</dbReference>
<evidence type="ECO:0000256" key="4">
    <source>
        <dbReference type="SAM" id="MobiDB-lite"/>
    </source>
</evidence>
<dbReference type="RefSeq" id="WP_112142597.1">
    <property type="nucleotide sequence ID" value="NZ_PGTO01000002.1"/>
</dbReference>
<dbReference type="SUPFAM" id="SSF46785">
    <property type="entry name" value="Winged helix' DNA-binding domain"/>
    <property type="match status" value="1"/>
</dbReference>
<sequence>MATAQRSPISAPHATGATGAGPSSCPCRPACEGPTADCDRTLGTPQRLFRGARSTQDVVMGLPMFDGIQSEVLNRLLADSSAINRRRSTLLFGAGDEADCFYIVLDGAVKLFALAQDGRESIVEIFGPGTSFAEAAMLATGKFPLHAEVIEDASLIRVGRRAFMHTLHSDHALAYRMLAGLVKWNRRLAMEIRDLKERTPWQRVAEFLLAQTAASEGKADIALPFNKEVLASRVGIRRESLSRVLSRLRALGVHTSGNVIRIEDVALLRRACLEASGDWAPSA</sequence>
<dbReference type="Gene3D" id="2.60.120.10">
    <property type="entry name" value="Jelly Rolls"/>
    <property type="match status" value="1"/>
</dbReference>
<proteinExistence type="predicted"/>
<dbReference type="GO" id="GO:0005829">
    <property type="term" value="C:cytosol"/>
    <property type="evidence" value="ECO:0007669"/>
    <property type="project" value="TreeGrafter"/>
</dbReference>
<gene>
    <name evidence="7" type="ORF">CU669_04525</name>
</gene>
<keyword evidence="1" id="KW-0805">Transcription regulation</keyword>
<feature type="region of interest" description="Disordered" evidence="4">
    <location>
        <begin position="1"/>
        <end position="25"/>
    </location>
</feature>
<dbReference type="InterPro" id="IPR014710">
    <property type="entry name" value="RmlC-like_jellyroll"/>
</dbReference>
<feature type="domain" description="HTH crp-type" evidence="6">
    <location>
        <begin position="198"/>
        <end position="266"/>
    </location>
</feature>
<dbReference type="InterPro" id="IPR050397">
    <property type="entry name" value="Env_Response_Regulators"/>
</dbReference>
<evidence type="ECO:0000313" key="8">
    <source>
        <dbReference type="Proteomes" id="UP000251075"/>
    </source>
</evidence>
<dbReference type="GO" id="GO:0003700">
    <property type="term" value="F:DNA-binding transcription factor activity"/>
    <property type="evidence" value="ECO:0007669"/>
    <property type="project" value="TreeGrafter"/>
</dbReference>
<keyword evidence="8" id="KW-1185">Reference proteome</keyword>